<dbReference type="InterPro" id="IPR009362">
    <property type="entry name" value="YhcG_C"/>
</dbReference>
<dbReference type="InterPro" id="IPR041527">
    <property type="entry name" value="YhcG_N"/>
</dbReference>
<name>A0A1M5IAJ8_SALEC</name>
<dbReference type="PANTHER" id="PTHR30547:SF5">
    <property type="entry name" value="NUCLEASE YHCG-RELATED"/>
    <property type="match status" value="1"/>
</dbReference>
<protein>
    <submittedName>
        <fullName evidence="3">Predicted nuclease of restriction endonuclease-like (RecB) superfamily, DUF1016 family</fullName>
    </submittedName>
</protein>
<feature type="domain" description="YhcG N-terminal" evidence="2">
    <location>
        <begin position="13"/>
        <end position="147"/>
    </location>
</feature>
<dbReference type="GO" id="GO:0003676">
    <property type="term" value="F:nucleic acid binding"/>
    <property type="evidence" value="ECO:0007669"/>
    <property type="project" value="InterPro"/>
</dbReference>
<accession>A0A1M5IAJ8</accession>
<dbReference type="GO" id="GO:0004519">
    <property type="term" value="F:endonuclease activity"/>
    <property type="evidence" value="ECO:0007669"/>
    <property type="project" value="UniProtKB-KW"/>
</dbReference>
<organism evidence="3 4">
    <name type="scientific">Salegentibacter echinorum</name>
    <dbReference type="NCBI Taxonomy" id="1073325"/>
    <lineage>
        <taxon>Bacteria</taxon>
        <taxon>Pseudomonadati</taxon>
        <taxon>Bacteroidota</taxon>
        <taxon>Flavobacteriia</taxon>
        <taxon>Flavobacteriales</taxon>
        <taxon>Flavobacteriaceae</taxon>
        <taxon>Salegentibacter</taxon>
    </lineage>
</organism>
<keyword evidence="3" id="KW-0378">Hydrolase</keyword>
<sequence length="328" mass="38415">MKPGKSHSALIQEIRGILKQARKQAATAVNSAMVFAYWEIGQRIVDEEQKGSERAEYGTYLLKELAQNLSRDFGKSFDARELRRIRQFYLSFPIRDTVRPELSWSHYRLLIRVENESIREFYLKESISQHWSTRKLDRNISSQYYQRILSNQSNEEITSEKGELSSLDFIKNPYVLEFLDLPANLTHKEKDIEKAIIAHLQTFLLELGKGFAFVAQQKLVRTETSDFFIDLVFYNYHLKCFVVIDIKSGKLSHQDIGQLDMYVRMFDEREKSKTDNPTIGILLCADTDNVVAKYSVLNDKKNLFASKYQMYLPSEEELQQFIEKDLEE</sequence>
<evidence type="ECO:0000259" key="1">
    <source>
        <dbReference type="Pfam" id="PF06250"/>
    </source>
</evidence>
<dbReference type="Pfam" id="PF17761">
    <property type="entry name" value="DUF1016_N"/>
    <property type="match status" value="1"/>
</dbReference>
<keyword evidence="3" id="KW-0540">Nuclease</keyword>
<dbReference type="PANTHER" id="PTHR30547">
    <property type="entry name" value="UNCHARACTERIZED PROTEIN YHCG-RELATED"/>
    <property type="match status" value="1"/>
</dbReference>
<evidence type="ECO:0000259" key="2">
    <source>
        <dbReference type="Pfam" id="PF17761"/>
    </source>
</evidence>
<dbReference type="RefSeq" id="WP_072879943.1">
    <property type="nucleotide sequence ID" value="NZ_FQVT01000007.1"/>
</dbReference>
<evidence type="ECO:0000313" key="3">
    <source>
        <dbReference type="EMBL" id="SHG25267.1"/>
    </source>
</evidence>
<dbReference type="EMBL" id="FQVT01000007">
    <property type="protein sequence ID" value="SHG25267.1"/>
    <property type="molecule type" value="Genomic_DNA"/>
</dbReference>
<keyword evidence="3" id="KW-0255">Endonuclease</keyword>
<dbReference type="Pfam" id="PF06250">
    <property type="entry name" value="YhcG_C"/>
    <property type="match status" value="1"/>
</dbReference>
<dbReference type="AlphaFoldDB" id="A0A1M5IAJ8"/>
<dbReference type="InterPro" id="IPR011856">
    <property type="entry name" value="tRNA_endonuc-like_dom_sf"/>
</dbReference>
<evidence type="ECO:0000313" key="4">
    <source>
        <dbReference type="Proteomes" id="UP000183945"/>
    </source>
</evidence>
<keyword evidence="4" id="KW-1185">Reference proteome</keyword>
<dbReference type="Proteomes" id="UP000183945">
    <property type="component" value="Unassembled WGS sequence"/>
</dbReference>
<dbReference type="OrthoDB" id="9801263at2"/>
<feature type="domain" description="YhcG PDDEXK nuclease" evidence="1">
    <location>
        <begin position="168"/>
        <end position="320"/>
    </location>
</feature>
<reference evidence="4" key="1">
    <citation type="submission" date="2016-11" db="EMBL/GenBank/DDBJ databases">
        <authorList>
            <person name="Varghese N."/>
            <person name="Submissions S."/>
        </authorList>
    </citation>
    <scope>NUCLEOTIDE SEQUENCE [LARGE SCALE GENOMIC DNA]</scope>
    <source>
        <strain evidence="4">DSM 24579</strain>
    </source>
</reference>
<gene>
    <name evidence="3" type="ORF">SAMN05444483_10762</name>
</gene>
<dbReference type="STRING" id="1073325.SAMN05444483_10762"/>
<dbReference type="Gene3D" id="3.40.1350.10">
    <property type="match status" value="1"/>
</dbReference>
<proteinExistence type="predicted"/>
<dbReference type="InterPro" id="IPR053148">
    <property type="entry name" value="PD-DEXK-like_domain"/>
</dbReference>